<reference evidence="2 3" key="1">
    <citation type="submission" date="2016-08" db="EMBL/GenBank/DDBJ databases">
        <title>A Parts List for Fungal Cellulosomes Revealed by Comparative Genomics.</title>
        <authorList>
            <consortium name="DOE Joint Genome Institute"/>
            <person name="Haitjema C.H."/>
            <person name="Gilmore S.P."/>
            <person name="Henske J.K."/>
            <person name="Solomon K.V."/>
            <person name="De Groot R."/>
            <person name="Kuo A."/>
            <person name="Mondo S.J."/>
            <person name="Salamov A.A."/>
            <person name="Labutti K."/>
            <person name="Zhao Z."/>
            <person name="Chiniquy J."/>
            <person name="Barry K."/>
            <person name="Brewer H.M."/>
            <person name="Purvine S.O."/>
            <person name="Wright A.T."/>
            <person name="Boxma B."/>
            <person name="Van Alen T."/>
            <person name="Hackstein J.H."/>
            <person name="Baker S.E."/>
            <person name="Grigoriev I.V."/>
            <person name="O'Malley M.A."/>
        </authorList>
    </citation>
    <scope>NUCLEOTIDE SEQUENCE [LARGE SCALE GENOMIC DNA]</scope>
    <source>
        <strain evidence="2 3">G1</strain>
    </source>
</reference>
<name>A0A1Y2CQB4_9FUNG</name>
<accession>A0A1Y2CQB4</accession>
<proteinExistence type="predicted"/>
<feature type="region of interest" description="Disordered" evidence="1">
    <location>
        <begin position="193"/>
        <end position="220"/>
    </location>
</feature>
<sequence>MLESSNNNNLISAKTAAPEFYSLQYIQHINDLKKEAFKDLQVQLQRENYSWWKKQFYIENIKKDKEEEKTEDSSILLNEKNEGYKKMDHSIFLNSFQRSTSFSSDSGSSSSEETGSLNNLMKEKHKTIINKKKFHAKNNKNKDYPNNKSFKSIEHSCNNSYDESPSIYEGKRERKNDMNDEYLYINSKRNKYNQKNNNINRSSSNNNISKYYSNSNNKTHSYKNSTLIKERVNNNFSIKKNENNRNLYSYLNCNQKYFSSNLFIRKDSIPNTNKRTSNDFNFYFKNEKDLSKNSPLLNIHIANNNYKCKSDSNNELDNDNNELKNSEISNFKIKNYNQEKNDDKTDEEEEEEDEEEDEVEEQEQNELNEESDVDDDAISIKLYSSSYHDDNNLLFINKNNKEKMKIDRDGNITENSFSQESIQLDSNGNTPNGSNLLTSSLLSKQSSDCKKLDENNRDDGDRELSSLSQLCKTMSVSDYSEVLDYEENLKPVYDTSYYGVIGDLF</sequence>
<dbReference type="OrthoDB" id="2159165at2759"/>
<evidence type="ECO:0000256" key="1">
    <source>
        <dbReference type="SAM" id="MobiDB-lite"/>
    </source>
</evidence>
<dbReference type="AlphaFoldDB" id="A0A1Y2CQB4"/>
<feature type="compositionally biased region" description="Basic residues" evidence="1">
    <location>
        <begin position="129"/>
        <end position="139"/>
    </location>
</feature>
<feature type="compositionally biased region" description="Acidic residues" evidence="1">
    <location>
        <begin position="344"/>
        <end position="376"/>
    </location>
</feature>
<feature type="compositionally biased region" description="Low complexity" evidence="1">
    <location>
        <begin position="99"/>
        <end position="116"/>
    </location>
</feature>
<feature type="region of interest" description="Disordered" evidence="1">
    <location>
        <begin position="99"/>
        <end position="118"/>
    </location>
</feature>
<comment type="caution">
    <text evidence="2">The sequence shown here is derived from an EMBL/GenBank/DDBJ whole genome shotgun (WGS) entry which is preliminary data.</text>
</comment>
<feature type="region of interest" description="Disordered" evidence="1">
    <location>
        <begin position="329"/>
        <end position="376"/>
    </location>
</feature>
<gene>
    <name evidence="2" type="ORF">LY90DRAFT_703057</name>
</gene>
<dbReference type="Proteomes" id="UP000193920">
    <property type="component" value="Unassembled WGS sequence"/>
</dbReference>
<evidence type="ECO:0000313" key="3">
    <source>
        <dbReference type="Proteomes" id="UP000193920"/>
    </source>
</evidence>
<keyword evidence="3" id="KW-1185">Reference proteome</keyword>
<protein>
    <submittedName>
        <fullName evidence="2">Uncharacterized protein</fullName>
    </submittedName>
</protein>
<feature type="region of interest" description="Disordered" evidence="1">
    <location>
        <begin position="129"/>
        <end position="175"/>
    </location>
</feature>
<dbReference type="EMBL" id="MCOG01000100">
    <property type="protein sequence ID" value="ORY49220.1"/>
    <property type="molecule type" value="Genomic_DNA"/>
</dbReference>
<organism evidence="2 3">
    <name type="scientific">Neocallimastix californiae</name>
    <dbReference type="NCBI Taxonomy" id="1754190"/>
    <lineage>
        <taxon>Eukaryota</taxon>
        <taxon>Fungi</taxon>
        <taxon>Fungi incertae sedis</taxon>
        <taxon>Chytridiomycota</taxon>
        <taxon>Chytridiomycota incertae sedis</taxon>
        <taxon>Neocallimastigomycetes</taxon>
        <taxon>Neocallimastigales</taxon>
        <taxon>Neocallimastigaceae</taxon>
        <taxon>Neocallimastix</taxon>
    </lineage>
</organism>
<evidence type="ECO:0000313" key="2">
    <source>
        <dbReference type="EMBL" id="ORY49220.1"/>
    </source>
</evidence>